<evidence type="ECO:0000256" key="3">
    <source>
        <dbReference type="ARBA" id="ARBA00022833"/>
    </source>
</evidence>
<feature type="domain" description="SWIM-type" evidence="8">
    <location>
        <begin position="685"/>
        <end position="717"/>
    </location>
</feature>
<evidence type="ECO:0000256" key="1">
    <source>
        <dbReference type="ARBA" id="ARBA00022723"/>
    </source>
</evidence>
<dbReference type="InterPro" id="IPR010666">
    <property type="entry name" value="Znf_GRF"/>
</dbReference>
<dbReference type="InterPro" id="IPR018289">
    <property type="entry name" value="MULE_transposase_dom"/>
</dbReference>
<evidence type="ECO:0000259" key="8">
    <source>
        <dbReference type="PROSITE" id="PS50966"/>
    </source>
</evidence>
<protein>
    <recommendedName>
        <fullName evidence="12">Mutator-like transposase</fullName>
    </recommendedName>
</protein>
<dbReference type="Pfam" id="PF05325">
    <property type="entry name" value="DUF730"/>
    <property type="match status" value="1"/>
</dbReference>
<feature type="domain" description="GRF-type" evidence="9">
    <location>
        <begin position="1150"/>
        <end position="1198"/>
    </location>
</feature>
<dbReference type="InterPro" id="IPR007527">
    <property type="entry name" value="Znf_SWIM"/>
</dbReference>
<feature type="region of interest" description="Disordered" evidence="6">
    <location>
        <begin position="157"/>
        <end position="231"/>
    </location>
</feature>
<name>A0A8T1XK04_9BRAS</name>
<dbReference type="EMBL" id="JAEFBK010000013">
    <property type="protein sequence ID" value="KAG7532919.1"/>
    <property type="molecule type" value="Genomic_DNA"/>
</dbReference>
<keyword evidence="7" id="KW-0472">Membrane</keyword>
<dbReference type="GO" id="GO:0008270">
    <property type="term" value="F:zinc ion binding"/>
    <property type="evidence" value="ECO:0007669"/>
    <property type="project" value="UniProtKB-KW"/>
</dbReference>
<dbReference type="Proteomes" id="UP000694240">
    <property type="component" value="Chromosome 13"/>
</dbReference>
<evidence type="ECO:0000313" key="11">
    <source>
        <dbReference type="Proteomes" id="UP000694240"/>
    </source>
</evidence>
<dbReference type="PANTHER" id="PTHR31973">
    <property type="entry name" value="POLYPROTEIN, PUTATIVE-RELATED"/>
    <property type="match status" value="1"/>
</dbReference>
<keyword evidence="7" id="KW-0812">Transmembrane</keyword>
<dbReference type="PROSITE" id="PS51999">
    <property type="entry name" value="ZF_GRF"/>
    <property type="match status" value="1"/>
</dbReference>
<dbReference type="Pfam" id="PF10551">
    <property type="entry name" value="MULE"/>
    <property type="match status" value="1"/>
</dbReference>
<proteinExistence type="predicted"/>
<feature type="compositionally biased region" description="Basic and acidic residues" evidence="6">
    <location>
        <begin position="797"/>
        <end position="815"/>
    </location>
</feature>
<feature type="compositionally biased region" description="Acidic residues" evidence="6">
    <location>
        <begin position="187"/>
        <end position="199"/>
    </location>
</feature>
<feature type="coiled-coil region" evidence="5">
    <location>
        <begin position="890"/>
        <end position="931"/>
    </location>
</feature>
<feature type="compositionally biased region" description="Basic residues" evidence="6">
    <location>
        <begin position="787"/>
        <end position="796"/>
    </location>
</feature>
<dbReference type="PROSITE" id="PS50966">
    <property type="entry name" value="ZF_SWIM"/>
    <property type="match status" value="1"/>
</dbReference>
<evidence type="ECO:0000259" key="9">
    <source>
        <dbReference type="PROSITE" id="PS51999"/>
    </source>
</evidence>
<keyword evidence="2 4" id="KW-0863">Zinc-finger</keyword>
<comment type="caution">
    <text evidence="10">The sequence shown here is derived from an EMBL/GenBank/DDBJ whole genome shotgun (WGS) entry which is preliminary data.</text>
</comment>
<accession>A0A8T1XK04</accession>
<dbReference type="InterPro" id="IPR006564">
    <property type="entry name" value="Znf_PMZ"/>
</dbReference>
<feature type="coiled-coil region" evidence="5">
    <location>
        <begin position="1207"/>
        <end position="1241"/>
    </location>
</feature>
<feature type="region of interest" description="Disordered" evidence="6">
    <location>
        <begin position="785"/>
        <end position="815"/>
    </location>
</feature>
<organism evidence="10 11">
    <name type="scientific">Arabidopsis thaliana x Arabidopsis arenosa</name>
    <dbReference type="NCBI Taxonomy" id="1240361"/>
    <lineage>
        <taxon>Eukaryota</taxon>
        <taxon>Viridiplantae</taxon>
        <taxon>Streptophyta</taxon>
        <taxon>Embryophyta</taxon>
        <taxon>Tracheophyta</taxon>
        <taxon>Spermatophyta</taxon>
        <taxon>Magnoliopsida</taxon>
        <taxon>eudicotyledons</taxon>
        <taxon>Gunneridae</taxon>
        <taxon>Pentapetalae</taxon>
        <taxon>rosids</taxon>
        <taxon>malvids</taxon>
        <taxon>Brassicales</taxon>
        <taxon>Brassicaceae</taxon>
        <taxon>Camelineae</taxon>
        <taxon>Arabidopsis</taxon>
    </lineage>
</organism>
<keyword evidence="7" id="KW-1133">Transmembrane helix</keyword>
<gene>
    <name evidence="10" type="ORF">ISN45_Aa08g005640</name>
</gene>
<feature type="region of interest" description="Disordered" evidence="6">
    <location>
        <begin position="118"/>
        <end position="141"/>
    </location>
</feature>
<dbReference type="Pfam" id="PF04434">
    <property type="entry name" value="SWIM"/>
    <property type="match status" value="1"/>
</dbReference>
<keyword evidence="5" id="KW-0175">Coiled coil</keyword>
<feature type="compositionally biased region" description="Acidic residues" evidence="6">
    <location>
        <begin position="157"/>
        <end position="179"/>
    </location>
</feature>
<dbReference type="SMART" id="SM00575">
    <property type="entry name" value="ZnF_PMZ"/>
    <property type="match status" value="1"/>
</dbReference>
<dbReference type="InterPro" id="IPR007989">
    <property type="entry name" value="DUF730"/>
</dbReference>
<keyword evidence="1" id="KW-0479">Metal-binding</keyword>
<evidence type="ECO:0000256" key="6">
    <source>
        <dbReference type="SAM" id="MobiDB-lite"/>
    </source>
</evidence>
<evidence type="ECO:0000256" key="7">
    <source>
        <dbReference type="SAM" id="Phobius"/>
    </source>
</evidence>
<evidence type="ECO:0008006" key="12">
    <source>
        <dbReference type="Google" id="ProtNLM"/>
    </source>
</evidence>
<evidence type="ECO:0000313" key="10">
    <source>
        <dbReference type="EMBL" id="KAG7532919.1"/>
    </source>
</evidence>
<sequence>MTDPVPVIVVSGNWVKKHKFVFNTDDKGCRVVQIDEETTHDKLVKLVLDDYGLNELSHQLKLSYMFSKKAMKNMSLDTPPVYVSNDRQLQCFLSLRKIDQLRLCVEFTVKEYMEISRKDGSRGRMKRPSSSGSKLESRYEVPDGGFEGFCYDYSENQDEEAGDQEAGDQEADDEEEDDEFSSRFDVFDDSDGASSDDDNFTVYGDPQNKDEDSPSLPPKKKPQNIEMAGSAGDSEALRLELSSLNLAVGQRYRSKEDLVYRLKLLAVRDGFDFNVPVSNPTAVNIVCWVDECRWRVRASTQGDEPHFYVRIYDSEHTCSVTERSNRSRQATPDVLGGLYRDFLGDVGADVKPKSVVVIINKHFRIKMGYWKSHRTLLYARQIDQGTPESSFEELPSYLYMIRRANPGTVTRLQLDDEGRFNYVFIAFGASIAGFPFMRKVVVVDGTFLHGSYKGTLLTALAQDGNFQIYPIAFGIVDTENDDSWRWFFTQLKVVIPDDKDLAIISDRHKSIGKAIGEVFPLASRGICTYHLYKNILVKFKGKHLFPLVKKAARCFRLSDFNEAFNEIEASDQNLHGYLQRAGVQMWARVHFPGERYNLMTTNIAESMNKALSKARSLPIVRLLESIRTMMTRWFAERRVDANSQQTTLSRGVEKLLQARVTAARLMGVQTIDALRVQVTYGTQLHIVNVDAKKCTCRRFDHEKLPCIHAIAAAEHMGVSRISLCSPYYKRSYLVSAYAAPIMPSDTAIPVPQIVVNQPCLPPIVVNQPGRPKKIRIKSSLEVAIGNKRPRKQHRSRLGGDSRVDEKTASEGNEELDRMEIRMRMRYGENRRRDKGVPIACDCSAAVLVATSRDPNTRGKLYFSCPYEISDGPGRGCGFMRWWTVALCDEFEKIKEEKNEMKQDLDAAKKRIEAQEEKIFLMEEKFEALEKKYQSLNKYLSLTHRLSFVFLSNPLHKIYPVHLPIDMVAVVPHIDLKFFGEVAAIIIADGREDLPVLNPGVGYWVDKTTVTWFKFNHDLSVAIAEILEHNWHHEWPTYRLIPADVKRRWFILLARKYTWDPMQTSTVWTQFHLVARTIFRDQMRKFLSDVLGIIVANGREDLPVLNPGVGYWVDKTTVTWFKFNYDLSVAIAEILKQNWHHEWPTYHLIPADVKERWFILLAVFKSKTDKNPNRRFFGCQLYKEGGNAHCKFFRWLDEEVIGWPKRALAEAQSVIKEKTEKIEELNATILELRGDLERQNLELSSINTEDEKISIELGLQKRIDEMETIVYRQRIVIRGLTGLLVCVVSAIVFCIVSDV</sequence>
<evidence type="ECO:0000256" key="4">
    <source>
        <dbReference type="PROSITE-ProRule" id="PRU00325"/>
    </source>
</evidence>
<evidence type="ECO:0000256" key="2">
    <source>
        <dbReference type="ARBA" id="ARBA00022771"/>
    </source>
</evidence>
<keyword evidence="11" id="KW-1185">Reference proteome</keyword>
<evidence type="ECO:0000256" key="5">
    <source>
        <dbReference type="SAM" id="Coils"/>
    </source>
</evidence>
<reference evidence="10 11" key="1">
    <citation type="submission" date="2020-12" db="EMBL/GenBank/DDBJ databases">
        <title>Concerted genomic and epigenomic changes stabilize Arabidopsis allopolyploids.</title>
        <authorList>
            <person name="Chen Z."/>
        </authorList>
    </citation>
    <scope>NUCLEOTIDE SEQUENCE [LARGE SCALE GENOMIC DNA]</scope>
    <source>
        <strain evidence="10">Allo738</strain>
        <tissue evidence="10">Leaf</tissue>
    </source>
</reference>
<feature type="transmembrane region" description="Helical" evidence="7">
    <location>
        <begin position="1274"/>
        <end position="1295"/>
    </location>
</feature>
<dbReference type="PANTHER" id="PTHR31973:SF187">
    <property type="entry name" value="MUTATOR TRANSPOSASE MUDRA PROTEIN"/>
    <property type="match status" value="1"/>
</dbReference>
<keyword evidence="3" id="KW-0862">Zinc</keyword>